<dbReference type="EMBL" id="DSJL01000010">
    <property type="protein sequence ID" value="HEF65075.1"/>
    <property type="molecule type" value="Genomic_DNA"/>
</dbReference>
<dbReference type="InterPro" id="IPR016188">
    <property type="entry name" value="PurM-like_N"/>
</dbReference>
<comment type="similarity">
    <text evidence="1">Belongs to the HypE family.</text>
</comment>
<feature type="domain" description="PurM-like C-terminal" evidence="3">
    <location>
        <begin position="155"/>
        <end position="313"/>
    </location>
</feature>
<evidence type="ECO:0000259" key="2">
    <source>
        <dbReference type="Pfam" id="PF00586"/>
    </source>
</evidence>
<organism evidence="4">
    <name type="scientific">Thermomicrobium roseum</name>
    <dbReference type="NCBI Taxonomy" id="500"/>
    <lineage>
        <taxon>Bacteria</taxon>
        <taxon>Pseudomonadati</taxon>
        <taxon>Thermomicrobiota</taxon>
        <taxon>Thermomicrobia</taxon>
        <taxon>Thermomicrobiales</taxon>
        <taxon>Thermomicrobiaceae</taxon>
        <taxon>Thermomicrobium</taxon>
    </lineage>
</organism>
<dbReference type="SUPFAM" id="SSF56042">
    <property type="entry name" value="PurM C-terminal domain-like"/>
    <property type="match status" value="1"/>
</dbReference>
<dbReference type="InterPro" id="IPR011854">
    <property type="entry name" value="HypE"/>
</dbReference>
<evidence type="ECO:0000313" key="4">
    <source>
        <dbReference type="EMBL" id="HEF65075.1"/>
    </source>
</evidence>
<sequence length="343" mass="35732">MAEAPLPVGKLPAELLAAFLGRLPRDPSVVVGPGIGRDAAVVRAGSELLVLKSDPITFATDAIGWYALNVNANDVACLGATPRWFLASVLLPEGATPSLAQRILDDLAHAAQHLGVTLVGGHTEITAGLDRPIVAGTMVGLLSEDQLLTPERAHPGDAVLLVRGIAIEGTALLARECAETLSRILDPELVSRCQRFLFEPGISVVAAAQLLQRTLGSALRYLHDPTEGGLATGLHEVAIACGTGLVVEERAIFVYPETRTLCAALGLDPLGLIASGALLAVVTPDSSALALETLRQAGIPATQLGWLDPDPSRRVLLSMEGERPLPTFAVDEVARLFASGGCS</sequence>
<dbReference type="PANTHER" id="PTHR30303:SF4">
    <property type="entry name" value="HYDROGENASE EXPRESSION_FORMATION PROTEIN HYPE"/>
    <property type="match status" value="1"/>
</dbReference>
<dbReference type="Gene3D" id="3.30.1330.10">
    <property type="entry name" value="PurM-like, N-terminal domain"/>
    <property type="match status" value="1"/>
</dbReference>
<dbReference type="Gene3D" id="3.90.650.10">
    <property type="entry name" value="PurM-like C-terminal domain"/>
    <property type="match status" value="1"/>
</dbReference>
<protein>
    <submittedName>
        <fullName evidence="4">Hydrogenase expression protein</fullName>
    </submittedName>
</protein>
<dbReference type="CDD" id="cd06061">
    <property type="entry name" value="PurM-like1"/>
    <property type="match status" value="1"/>
</dbReference>
<dbReference type="Pfam" id="PF00586">
    <property type="entry name" value="AIRS"/>
    <property type="match status" value="1"/>
</dbReference>
<reference evidence="4" key="1">
    <citation type="journal article" date="2020" name="mSystems">
        <title>Genome- and Community-Level Interaction Insights into Carbon Utilization and Element Cycling Functions of Hydrothermarchaeota in Hydrothermal Sediment.</title>
        <authorList>
            <person name="Zhou Z."/>
            <person name="Liu Y."/>
            <person name="Xu W."/>
            <person name="Pan J."/>
            <person name="Luo Z.H."/>
            <person name="Li M."/>
        </authorList>
    </citation>
    <scope>NUCLEOTIDE SEQUENCE [LARGE SCALE GENOMIC DNA]</scope>
    <source>
        <strain evidence="4">SpSt-222</strain>
    </source>
</reference>
<dbReference type="PIRSF" id="PIRSF005644">
    <property type="entry name" value="Hdrgns_mtr_HypE"/>
    <property type="match status" value="1"/>
</dbReference>
<dbReference type="InterPro" id="IPR010918">
    <property type="entry name" value="PurM-like_C_dom"/>
</dbReference>
<evidence type="ECO:0000259" key="3">
    <source>
        <dbReference type="Pfam" id="PF02769"/>
    </source>
</evidence>
<dbReference type="GO" id="GO:0051604">
    <property type="term" value="P:protein maturation"/>
    <property type="evidence" value="ECO:0007669"/>
    <property type="project" value="TreeGrafter"/>
</dbReference>
<dbReference type="Pfam" id="PF02769">
    <property type="entry name" value="AIRS_C"/>
    <property type="match status" value="1"/>
</dbReference>
<dbReference type="InterPro" id="IPR036921">
    <property type="entry name" value="PurM-like_N_sf"/>
</dbReference>
<gene>
    <name evidence="4" type="ORF">ENP47_05715</name>
</gene>
<name>A0A7C1X3A9_THERO</name>
<dbReference type="PANTHER" id="PTHR30303">
    <property type="entry name" value="HYDROGENASE ISOENZYMES FORMATION PROTEIN HYPE"/>
    <property type="match status" value="1"/>
</dbReference>
<dbReference type="InterPro" id="IPR036676">
    <property type="entry name" value="PurM-like_C_sf"/>
</dbReference>
<comment type="caution">
    <text evidence="4">The sequence shown here is derived from an EMBL/GenBank/DDBJ whole genome shotgun (WGS) entry which is preliminary data.</text>
</comment>
<dbReference type="SUPFAM" id="SSF55326">
    <property type="entry name" value="PurM N-terminal domain-like"/>
    <property type="match status" value="1"/>
</dbReference>
<accession>A0A7C1X3A9</accession>
<evidence type="ECO:0000256" key="1">
    <source>
        <dbReference type="ARBA" id="ARBA00006243"/>
    </source>
</evidence>
<dbReference type="AlphaFoldDB" id="A0A7C1X3A9"/>
<proteinExistence type="inferred from homology"/>
<feature type="domain" description="PurM-like N-terminal" evidence="2">
    <location>
        <begin position="36"/>
        <end position="141"/>
    </location>
</feature>